<dbReference type="EnsemblPlants" id="TuG1812G0600003081.01.T01">
    <property type="protein sequence ID" value="TuG1812G0600003081.01.T01.cds366305"/>
    <property type="gene ID" value="TuG1812G0600003081.01"/>
</dbReference>
<reference evidence="2" key="3">
    <citation type="submission" date="2022-06" db="UniProtKB">
        <authorList>
            <consortium name="EnsemblPlants"/>
        </authorList>
    </citation>
    <scope>IDENTIFICATION</scope>
</reference>
<name>A0A8R7UTR6_TRIUA</name>
<organism evidence="2 3">
    <name type="scientific">Triticum urartu</name>
    <name type="common">Red wild einkorn</name>
    <name type="synonym">Crithodium urartu</name>
    <dbReference type="NCBI Taxonomy" id="4572"/>
    <lineage>
        <taxon>Eukaryota</taxon>
        <taxon>Viridiplantae</taxon>
        <taxon>Streptophyta</taxon>
        <taxon>Embryophyta</taxon>
        <taxon>Tracheophyta</taxon>
        <taxon>Spermatophyta</taxon>
        <taxon>Magnoliopsida</taxon>
        <taxon>Liliopsida</taxon>
        <taxon>Poales</taxon>
        <taxon>Poaceae</taxon>
        <taxon>BOP clade</taxon>
        <taxon>Pooideae</taxon>
        <taxon>Triticodae</taxon>
        <taxon>Triticeae</taxon>
        <taxon>Triticinae</taxon>
        <taxon>Triticum</taxon>
    </lineage>
</organism>
<dbReference type="Proteomes" id="UP000015106">
    <property type="component" value="Chromosome 6"/>
</dbReference>
<evidence type="ECO:0000256" key="1">
    <source>
        <dbReference type="SAM" id="MobiDB-lite"/>
    </source>
</evidence>
<dbReference type="AlphaFoldDB" id="A0A8R7UTR6"/>
<reference evidence="3" key="1">
    <citation type="journal article" date="2013" name="Nature">
        <title>Draft genome of the wheat A-genome progenitor Triticum urartu.</title>
        <authorList>
            <person name="Ling H.Q."/>
            <person name="Zhao S."/>
            <person name="Liu D."/>
            <person name="Wang J."/>
            <person name="Sun H."/>
            <person name="Zhang C."/>
            <person name="Fan H."/>
            <person name="Li D."/>
            <person name="Dong L."/>
            <person name="Tao Y."/>
            <person name="Gao C."/>
            <person name="Wu H."/>
            <person name="Li Y."/>
            <person name="Cui Y."/>
            <person name="Guo X."/>
            <person name="Zheng S."/>
            <person name="Wang B."/>
            <person name="Yu K."/>
            <person name="Liang Q."/>
            <person name="Yang W."/>
            <person name="Lou X."/>
            <person name="Chen J."/>
            <person name="Feng M."/>
            <person name="Jian J."/>
            <person name="Zhang X."/>
            <person name="Luo G."/>
            <person name="Jiang Y."/>
            <person name="Liu J."/>
            <person name="Wang Z."/>
            <person name="Sha Y."/>
            <person name="Zhang B."/>
            <person name="Wu H."/>
            <person name="Tang D."/>
            <person name="Shen Q."/>
            <person name="Xue P."/>
            <person name="Zou S."/>
            <person name="Wang X."/>
            <person name="Liu X."/>
            <person name="Wang F."/>
            <person name="Yang Y."/>
            <person name="An X."/>
            <person name="Dong Z."/>
            <person name="Zhang K."/>
            <person name="Zhang X."/>
            <person name="Luo M.C."/>
            <person name="Dvorak J."/>
            <person name="Tong Y."/>
            <person name="Wang J."/>
            <person name="Yang H."/>
            <person name="Li Z."/>
            <person name="Wang D."/>
            <person name="Zhang A."/>
            <person name="Wang J."/>
        </authorList>
    </citation>
    <scope>NUCLEOTIDE SEQUENCE</scope>
    <source>
        <strain evidence="3">cv. G1812</strain>
    </source>
</reference>
<evidence type="ECO:0000313" key="2">
    <source>
        <dbReference type="EnsemblPlants" id="TuG1812G0600003081.01.T01.cds366305"/>
    </source>
</evidence>
<sequence>MRHCLAVLEALGVGELRRGLAVLARGGGRGQRGAPEALRGGQRVVGRDEAADPGAHLVEDVGPGAPALAAERGGLLLVHLQIAGEAELLGEQPAEAPVPPALERAARELGGQRRRRPGAPERPLGGRGGDGLDLAGEAGEALPQAHEVALLPLAAPAALEGGQVVPQRPRRQEPRLLDVLQDGGHGDTKRGGRRRRGAS</sequence>
<feature type="region of interest" description="Disordered" evidence="1">
    <location>
        <begin position="161"/>
        <end position="199"/>
    </location>
</feature>
<dbReference type="Gramene" id="TuG1812G0600003081.01.T01">
    <property type="protein sequence ID" value="TuG1812G0600003081.01.T01.cds366305"/>
    <property type="gene ID" value="TuG1812G0600003081.01"/>
</dbReference>
<keyword evidence="3" id="KW-1185">Reference proteome</keyword>
<proteinExistence type="predicted"/>
<reference evidence="2" key="2">
    <citation type="submission" date="2018-03" db="EMBL/GenBank/DDBJ databases">
        <title>The Triticum urartu genome reveals the dynamic nature of wheat genome evolution.</title>
        <authorList>
            <person name="Ling H."/>
            <person name="Ma B."/>
            <person name="Shi X."/>
            <person name="Liu H."/>
            <person name="Dong L."/>
            <person name="Sun H."/>
            <person name="Cao Y."/>
            <person name="Gao Q."/>
            <person name="Zheng S."/>
            <person name="Li Y."/>
            <person name="Yu Y."/>
            <person name="Du H."/>
            <person name="Qi M."/>
            <person name="Li Y."/>
            <person name="Yu H."/>
            <person name="Cui Y."/>
            <person name="Wang N."/>
            <person name="Chen C."/>
            <person name="Wu H."/>
            <person name="Zhao Y."/>
            <person name="Zhang J."/>
            <person name="Li Y."/>
            <person name="Zhou W."/>
            <person name="Zhang B."/>
            <person name="Hu W."/>
            <person name="Eijk M."/>
            <person name="Tang J."/>
            <person name="Witsenboer H."/>
            <person name="Zhao S."/>
            <person name="Li Z."/>
            <person name="Zhang A."/>
            <person name="Wang D."/>
            <person name="Liang C."/>
        </authorList>
    </citation>
    <scope>NUCLEOTIDE SEQUENCE [LARGE SCALE GENOMIC DNA]</scope>
    <source>
        <strain evidence="2">cv. G1812</strain>
    </source>
</reference>
<protein>
    <submittedName>
        <fullName evidence="2">Uncharacterized protein</fullName>
    </submittedName>
</protein>
<evidence type="ECO:0000313" key="3">
    <source>
        <dbReference type="Proteomes" id="UP000015106"/>
    </source>
</evidence>
<feature type="region of interest" description="Disordered" evidence="1">
    <location>
        <begin position="107"/>
        <end position="136"/>
    </location>
</feature>
<accession>A0A8R7UTR6</accession>